<sequence>MKAGDRRQIVVAADAEALARIAAQRLIACIELHHDRPAICLTGGSGPQRMFELLATEFVDQVPWSRVHWFISDERFVPLDDKLSNMGAIQRVLLDGRAPPQNIHAIPVGDSATPDDAARRYAKELQAFYGAATLDPARPLFDLVLGGVGPDGHTASLFPGWPQLAVTDRWTAGVDTAHVTPFVPRVTLTFPALEACNEMLFLVHGAGKRDIVRRVFAGDDLPAGHARSNGETVWLISEDALPESLSDR</sequence>
<comment type="function">
    <text evidence="2 7">Hydrolysis of 6-phosphogluconolactone to 6-phosphogluconate.</text>
</comment>
<dbReference type="Pfam" id="PF01182">
    <property type="entry name" value="Glucosamine_iso"/>
    <property type="match status" value="1"/>
</dbReference>
<dbReference type="NCBIfam" id="TIGR01198">
    <property type="entry name" value="pgl"/>
    <property type="match status" value="1"/>
</dbReference>
<dbReference type="Gene3D" id="3.40.50.1360">
    <property type="match status" value="1"/>
</dbReference>
<dbReference type="PANTHER" id="PTHR11054:SF0">
    <property type="entry name" value="6-PHOSPHOGLUCONOLACTONASE"/>
    <property type="match status" value="1"/>
</dbReference>
<keyword evidence="7 9" id="KW-0378">Hydrolase</keyword>
<name>A0A933RVZ6_RHOPL</name>
<dbReference type="EMBL" id="JACRJB010000019">
    <property type="protein sequence ID" value="MBI5129219.1"/>
    <property type="molecule type" value="Genomic_DNA"/>
</dbReference>
<reference evidence="9" key="1">
    <citation type="submission" date="2020-07" db="EMBL/GenBank/DDBJ databases">
        <title>Huge and variable diversity of episymbiotic CPR bacteria and DPANN archaea in groundwater ecosystems.</title>
        <authorList>
            <person name="He C.Y."/>
            <person name="Keren R."/>
            <person name="Whittaker M."/>
            <person name="Farag I.F."/>
            <person name="Doudna J."/>
            <person name="Cate J.H.D."/>
            <person name="Banfield J.F."/>
        </authorList>
    </citation>
    <scope>NUCLEOTIDE SEQUENCE</scope>
    <source>
        <strain evidence="9">NC_groundwater_1818_Pr3_B-0.1um_66_35</strain>
    </source>
</reference>
<dbReference type="InterPro" id="IPR006148">
    <property type="entry name" value="Glc/Gal-6P_isomerase"/>
</dbReference>
<evidence type="ECO:0000256" key="1">
    <source>
        <dbReference type="ARBA" id="ARBA00000832"/>
    </source>
</evidence>
<feature type="domain" description="Glucosamine/galactosamine-6-phosphate isomerase" evidence="8">
    <location>
        <begin position="14"/>
        <end position="234"/>
    </location>
</feature>
<dbReference type="InterPro" id="IPR005900">
    <property type="entry name" value="6-phosphogluconolactonase_DevB"/>
</dbReference>
<evidence type="ECO:0000256" key="7">
    <source>
        <dbReference type="RuleBase" id="RU365095"/>
    </source>
</evidence>
<evidence type="ECO:0000256" key="3">
    <source>
        <dbReference type="ARBA" id="ARBA00004961"/>
    </source>
</evidence>
<accession>A0A933RVZ6</accession>
<organism evidence="9 10">
    <name type="scientific">Rhodopseudomonas palustris</name>
    <dbReference type="NCBI Taxonomy" id="1076"/>
    <lineage>
        <taxon>Bacteria</taxon>
        <taxon>Pseudomonadati</taxon>
        <taxon>Pseudomonadota</taxon>
        <taxon>Alphaproteobacteria</taxon>
        <taxon>Hyphomicrobiales</taxon>
        <taxon>Nitrobacteraceae</taxon>
        <taxon>Rhodopseudomonas</taxon>
    </lineage>
</organism>
<dbReference type="CDD" id="cd01400">
    <property type="entry name" value="6PGL"/>
    <property type="match status" value="1"/>
</dbReference>
<dbReference type="Proteomes" id="UP000782519">
    <property type="component" value="Unassembled WGS sequence"/>
</dbReference>
<dbReference type="InterPro" id="IPR039104">
    <property type="entry name" value="6PGL"/>
</dbReference>
<gene>
    <name evidence="7 9" type="primary">pgl</name>
    <name evidence="9" type="ORF">HZA66_07235</name>
</gene>
<dbReference type="AlphaFoldDB" id="A0A933RVZ6"/>
<dbReference type="PANTHER" id="PTHR11054">
    <property type="entry name" value="6-PHOSPHOGLUCONOLACTONASE"/>
    <property type="match status" value="1"/>
</dbReference>
<proteinExistence type="inferred from homology"/>
<evidence type="ECO:0000313" key="10">
    <source>
        <dbReference type="Proteomes" id="UP000782519"/>
    </source>
</evidence>
<evidence type="ECO:0000256" key="6">
    <source>
        <dbReference type="ARBA" id="ARBA00020337"/>
    </source>
</evidence>
<dbReference type="GO" id="GO:0005975">
    <property type="term" value="P:carbohydrate metabolic process"/>
    <property type="evidence" value="ECO:0007669"/>
    <property type="project" value="UniProtKB-UniRule"/>
</dbReference>
<comment type="pathway">
    <text evidence="3 7">Carbohydrate degradation; pentose phosphate pathway; D-ribulose 5-phosphate from D-glucose 6-phosphate (oxidative stage): step 2/3.</text>
</comment>
<dbReference type="EC" id="3.1.1.31" evidence="5 7"/>
<dbReference type="SUPFAM" id="SSF100950">
    <property type="entry name" value="NagB/RpiA/CoA transferase-like"/>
    <property type="match status" value="1"/>
</dbReference>
<dbReference type="GO" id="GO:0006098">
    <property type="term" value="P:pentose-phosphate shunt"/>
    <property type="evidence" value="ECO:0007669"/>
    <property type="project" value="InterPro"/>
</dbReference>
<evidence type="ECO:0000313" key="9">
    <source>
        <dbReference type="EMBL" id="MBI5129219.1"/>
    </source>
</evidence>
<comment type="caution">
    <text evidence="9">The sequence shown here is derived from an EMBL/GenBank/DDBJ whole genome shotgun (WGS) entry which is preliminary data.</text>
</comment>
<evidence type="ECO:0000256" key="2">
    <source>
        <dbReference type="ARBA" id="ARBA00002681"/>
    </source>
</evidence>
<dbReference type="GO" id="GO:0017057">
    <property type="term" value="F:6-phosphogluconolactonase activity"/>
    <property type="evidence" value="ECO:0007669"/>
    <property type="project" value="UniProtKB-UniRule"/>
</dbReference>
<evidence type="ECO:0000256" key="5">
    <source>
        <dbReference type="ARBA" id="ARBA00013198"/>
    </source>
</evidence>
<dbReference type="InterPro" id="IPR037171">
    <property type="entry name" value="NagB/RpiA_transferase-like"/>
</dbReference>
<comment type="catalytic activity">
    <reaction evidence="1 7">
        <text>6-phospho-D-glucono-1,5-lactone + H2O = 6-phospho-D-gluconate + H(+)</text>
        <dbReference type="Rhea" id="RHEA:12556"/>
        <dbReference type="ChEBI" id="CHEBI:15377"/>
        <dbReference type="ChEBI" id="CHEBI:15378"/>
        <dbReference type="ChEBI" id="CHEBI:57955"/>
        <dbReference type="ChEBI" id="CHEBI:58759"/>
        <dbReference type="EC" id="3.1.1.31"/>
    </reaction>
</comment>
<protein>
    <recommendedName>
        <fullName evidence="6 7">6-phosphogluconolactonase</fullName>
        <shortName evidence="7">6PGL</shortName>
        <ecNumber evidence="5 7">3.1.1.31</ecNumber>
    </recommendedName>
</protein>
<evidence type="ECO:0000259" key="8">
    <source>
        <dbReference type="Pfam" id="PF01182"/>
    </source>
</evidence>
<evidence type="ECO:0000256" key="4">
    <source>
        <dbReference type="ARBA" id="ARBA00010662"/>
    </source>
</evidence>
<comment type="similarity">
    <text evidence="4 7">Belongs to the glucosamine/galactosamine-6-phosphate isomerase family. 6-phosphogluconolactonase subfamily.</text>
</comment>